<name>A0A222WPD2_9BACL</name>
<dbReference type="EMBL" id="CP020028">
    <property type="protein sequence ID" value="ASR47782.1"/>
    <property type="molecule type" value="Genomic_DNA"/>
</dbReference>
<keyword evidence="1" id="KW-0732">Signal</keyword>
<feature type="chain" id="PRO_5012375086" description="F5/8 type C domain-containing protein" evidence="1">
    <location>
        <begin position="31"/>
        <end position="469"/>
    </location>
</feature>
<sequence>MLKKKGMMAASFSVVIASSLLMGNTSFVSADAQMNESAVVAATGDSTLADMPAYLKSSVEWVWKNRMLTEGSTNRKNLIFDQIFAGKGTLNYVVRWQSSKPVTLKQRQDIARMLDRQMNHWTEHLQGYDGWPYKNIKVKVVGWAVANPSLLLDKQSDEVIYTDTITDVLASEQPGIPAALPVAPNEISRFEHFSDPNYSYPGGLDKRFDMYLWATENFGGGAGGDWGQRMNDEYVLNTVNADEIEITEHEIGHGFGLNDFYEEHERPPGGFPTNTIMWAGNSDHITDWDIWMLRYTWSQLKKDTSRFPSANNGGEGPIDTSPDENVNIARAAKASTSYTSPWENVSALNDGFDPTSSNDRSHAVYGNWPETGTQWVQYDFDQEHTVSQTDVYWFKDGGGIDVPKSYKIKYWNGRGWSNVKQAKGLGTAADQYNTTTFTPVKTTKLRIEMVSQGSASTGILEWKVAANKL</sequence>
<dbReference type="InterPro" id="IPR000421">
    <property type="entry name" value="FA58C"/>
</dbReference>
<dbReference type="PANTHER" id="PTHR35606:SF4">
    <property type="entry name" value="CELLULOSE-BINDING FAMILY II PROTEIN"/>
    <property type="match status" value="1"/>
</dbReference>
<dbReference type="InterPro" id="IPR008979">
    <property type="entry name" value="Galactose-bd-like_sf"/>
</dbReference>
<feature type="signal peptide" evidence="1">
    <location>
        <begin position="1"/>
        <end position="30"/>
    </location>
</feature>
<evidence type="ECO:0000259" key="2">
    <source>
        <dbReference type="Pfam" id="PF00754"/>
    </source>
</evidence>
<feature type="domain" description="F5/8 type C" evidence="2">
    <location>
        <begin position="332"/>
        <end position="454"/>
    </location>
</feature>
<dbReference type="SUPFAM" id="SSF49785">
    <property type="entry name" value="Galactose-binding domain-like"/>
    <property type="match status" value="1"/>
</dbReference>
<reference evidence="3 4" key="1">
    <citation type="submission" date="2017-03" db="EMBL/GenBank/DDBJ databases">
        <title>Complete genome sequence of Paenibacillus Kribbensis producing bioflocculants.</title>
        <authorList>
            <person name="Lee H.-G."/>
            <person name="Oh H.-M."/>
        </authorList>
    </citation>
    <scope>NUCLEOTIDE SEQUENCE [LARGE SCALE GENOMIC DNA]</scope>
    <source>
        <strain evidence="3 4">AM49</strain>
    </source>
</reference>
<dbReference type="KEGG" id="pkb:B4V02_14390"/>
<dbReference type="Gene3D" id="2.60.120.260">
    <property type="entry name" value="Galactose-binding domain-like"/>
    <property type="match status" value="1"/>
</dbReference>
<dbReference type="AlphaFoldDB" id="A0A222WPD2"/>
<dbReference type="Proteomes" id="UP000214666">
    <property type="component" value="Chromosome"/>
</dbReference>
<keyword evidence="4" id="KW-1185">Reference proteome</keyword>
<protein>
    <recommendedName>
        <fullName evidence="2">F5/8 type C domain-containing protein</fullName>
    </recommendedName>
</protein>
<dbReference type="Pfam" id="PF00754">
    <property type="entry name" value="F5_F8_type_C"/>
    <property type="match status" value="1"/>
</dbReference>
<evidence type="ECO:0000313" key="4">
    <source>
        <dbReference type="Proteomes" id="UP000214666"/>
    </source>
</evidence>
<dbReference type="PANTHER" id="PTHR35606">
    <property type="entry name" value="CELLULOSE-BINDING FAMILY II PROTEIN"/>
    <property type="match status" value="1"/>
</dbReference>
<gene>
    <name evidence="3" type="ORF">B4V02_14390</name>
</gene>
<dbReference type="RefSeq" id="WP_094155335.1">
    <property type="nucleotide sequence ID" value="NZ_CP020028.1"/>
</dbReference>
<proteinExistence type="predicted"/>
<evidence type="ECO:0000313" key="3">
    <source>
        <dbReference type="EMBL" id="ASR47782.1"/>
    </source>
</evidence>
<dbReference type="SUPFAM" id="SSF55486">
    <property type="entry name" value="Metalloproteases ('zincins'), catalytic domain"/>
    <property type="match status" value="1"/>
</dbReference>
<dbReference type="OrthoDB" id="9761789at2"/>
<dbReference type="STRING" id="172713.GCA_001705305_01640"/>
<organism evidence="3 4">
    <name type="scientific">Paenibacillus kribbensis</name>
    <dbReference type="NCBI Taxonomy" id="172713"/>
    <lineage>
        <taxon>Bacteria</taxon>
        <taxon>Bacillati</taxon>
        <taxon>Bacillota</taxon>
        <taxon>Bacilli</taxon>
        <taxon>Bacillales</taxon>
        <taxon>Paenibacillaceae</taxon>
        <taxon>Paenibacillus</taxon>
    </lineage>
</organism>
<accession>A0A222WPD2</accession>
<evidence type="ECO:0000256" key="1">
    <source>
        <dbReference type="SAM" id="SignalP"/>
    </source>
</evidence>